<reference evidence="2 3" key="1">
    <citation type="submission" date="2016-10" db="EMBL/GenBank/DDBJ databases">
        <authorList>
            <person name="de Groot N.N."/>
        </authorList>
    </citation>
    <scope>NUCLEOTIDE SEQUENCE [LARGE SCALE GENOMIC DNA]</scope>
    <source>
        <strain evidence="3">EB21,IBRC-M 10013,KCTC 4048</strain>
    </source>
</reference>
<protein>
    <submittedName>
        <fullName evidence="2">Membrane proteinase PrsW, cleaves anti-sigma factor RsiW, M82 family</fullName>
    </submittedName>
</protein>
<feature type="transmembrane region" description="Helical" evidence="1">
    <location>
        <begin position="220"/>
        <end position="243"/>
    </location>
</feature>
<dbReference type="Proteomes" id="UP000199370">
    <property type="component" value="Unassembled WGS sequence"/>
</dbReference>
<dbReference type="InterPro" id="IPR026898">
    <property type="entry name" value="PrsW"/>
</dbReference>
<gene>
    <name evidence="2" type="ORF">SAMN05192554_11037</name>
</gene>
<dbReference type="RefSeq" id="WP_089733574.1">
    <property type="nucleotide sequence ID" value="NZ_FNIA01000010.1"/>
</dbReference>
<organism evidence="2 3">
    <name type="scientific">Haloarchaeobius iranensis</name>
    <dbReference type="NCBI Taxonomy" id="996166"/>
    <lineage>
        <taxon>Archaea</taxon>
        <taxon>Methanobacteriati</taxon>
        <taxon>Methanobacteriota</taxon>
        <taxon>Stenosarchaea group</taxon>
        <taxon>Halobacteria</taxon>
        <taxon>Halobacteriales</taxon>
        <taxon>Halorubellaceae</taxon>
        <taxon>Haloarchaeobius</taxon>
    </lineage>
</organism>
<dbReference type="AlphaFoldDB" id="A0A1G9XC31"/>
<feature type="transmembrane region" description="Helical" evidence="1">
    <location>
        <begin position="180"/>
        <end position="200"/>
    </location>
</feature>
<feature type="transmembrane region" description="Helical" evidence="1">
    <location>
        <begin position="47"/>
        <end position="67"/>
    </location>
</feature>
<evidence type="ECO:0000313" key="3">
    <source>
        <dbReference type="Proteomes" id="UP000199370"/>
    </source>
</evidence>
<feature type="transmembrane region" description="Helical" evidence="1">
    <location>
        <begin position="105"/>
        <end position="126"/>
    </location>
</feature>
<evidence type="ECO:0000313" key="2">
    <source>
        <dbReference type="EMBL" id="SDM94304.1"/>
    </source>
</evidence>
<evidence type="ECO:0000256" key="1">
    <source>
        <dbReference type="SAM" id="Phobius"/>
    </source>
</evidence>
<feature type="transmembrane region" description="Helical" evidence="1">
    <location>
        <begin position="138"/>
        <end position="159"/>
    </location>
</feature>
<name>A0A1G9XC31_9EURY</name>
<dbReference type="OrthoDB" id="248468at2157"/>
<dbReference type="Pfam" id="PF13367">
    <property type="entry name" value="PrsW-protease"/>
    <property type="match status" value="1"/>
</dbReference>
<feature type="transmembrane region" description="Helical" evidence="1">
    <location>
        <begin position="73"/>
        <end position="93"/>
    </location>
</feature>
<keyword evidence="1" id="KW-0812">Transmembrane</keyword>
<sequence>MSPRRDPIERAAERGRDLYEVATWDQRSEFDGIAVAVYEGLRPAARWVVIGVATIITVALFAFGGLATISNPIVGTFVLLSLVPALLLAGYVYSSDVTTREPLPMLAGTFLLAIVFSTFASIVNTFTSSVFTGVGLPTQGFIGGVLFFVFIVGPGEEFVKWLAVRIYAFRRAEFDAVIDGAVYGAVAGLGFATIENAFYITRFIEATGTTVSIVEAGSNIAALRALAGPGHVIYSSIAGFYLGLAKFNREHYGPIVVKGLLLAALFHATYNITVGYVPGIISLVSPLDDFAASIVYIVAYDTLIGLFLYRKLRNYKRAYRDAGVLEHRNRPNNPELTEFDGPPRP</sequence>
<accession>A0A1G9XC31</accession>
<proteinExistence type="predicted"/>
<keyword evidence="1" id="KW-1133">Transmembrane helix</keyword>
<keyword evidence="1" id="KW-0472">Membrane</keyword>
<dbReference type="PANTHER" id="PTHR36844:SF1">
    <property type="entry name" value="PROTEASE PRSW"/>
    <property type="match status" value="1"/>
</dbReference>
<feature type="transmembrane region" description="Helical" evidence="1">
    <location>
        <begin position="290"/>
        <end position="309"/>
    </location>
</feature>
<dbReference type="EMBL" id="FNIA01000010">
    <property type="protein sequence ID" value="SDM94304.1"/>
    <property type="molecule type" value="Genomic_DNA"/>
</dbReference>
<dbReference type="PANTHER" id="PTHR36844">
    <property type="entry name" value="PROTEASE PRSW"/>
    <property type="match status" value="1"/>
</dbReference>
<keyword evidence="3" id="KW-1185">Reference proteome</keyword>
<feature type="transmembrane region" description="Helical" evidence="1">
    <location>
        <begin position="255"/>
        <end position="278"/>
    </location>
</feature>
<dbReference type="GO" id="GO:0008233">
    <property type="term" value="F:peptidase activity"/>
    <property type="evidence" value="ECO:0007669"/>
    <property type="project" value="InterPro"/>
</dbReference>